<dbReference type="InterPro" id="IPR020568">
    <property type="entry name" value="Ribosomal_Su5_D2-typ_SF"/>
</dbReference>
<dbReference type="AlphaFoldDB" id="A0A9P4PIG3"/>
<keyword evidence="7" id="KW-0368">Histidine biosynthesis</keyword>
<accession>A0A9P4PIG3</accession>
<evidence type="ECO:0000256" key="2">
    <source>
        <dbReference type="ARBA" id="ARBA00005047"/>
    </source>
</evidence>
<comment type="pathway">
    <text evidence="2">Amino-acid biosynthesis; L-histidine biosynthesis; L-histidine from 5-phospho-alpha-D-ribose 1-diphosphate: step 6/9.</text>
</comment>
<evidence type="ECO:0000256" key="5">
    <source>
        <dbReference type="ARBA" id="ARBA00016664"/>
    </source>
</evidence>
<protein>
    <recommendedName>
        <fullName evidence="5">Imidazoleglycerol-phosphate dehydratase</fullName>
        <ecNumber evidence="4">4.2.1.19</ecNumber>
    </recommendedName>
</protein>
<evidence type="ECO:0000256" key="3">
    <source>
        <dbReference type="ARBA" id="ARBA00007481"/>
    </source>
</evidence>
<dbReference type="GO" id="GO:0000105">
    <property type="term" value="P:L-histidine biosynthetic process"/>
    <property type="evidence" value="ECO:0007669"/>
    <property type="project" value="UniProtKB-KW"/>
</dbReference>
<reference evidence="9" key="1">
    <citation type="journal article" date="2020" name="Stud. Mycol.">
        <title>101 Dothideomycetes genomes: a test case for predicting lifestyles and emergence of pathogens.</title>
        <authorList>
            <person name="Haridas S."/>
            <person name="Albert R."/>
            <person name="Binder M."/>
            <person name="Bloem J."/>
            <person name="Labutti K."/>
            <person name="Salamov A."/>
            <person name="Andreopoulos B."/>
            <person name="Baker S."/>
            <person name="Barry K."/>
            <person name="Bills G."/>
            <person name="Bluhm B."/>
            <person name="Cannon C."/>
            <person name="Castanera R."/>
            <person name="Culley D."/>
            <person name="Daum C."/>
            <person name="Ezra D."/>
            <person name="Gonzalez J."/>
            <person name="Henrissat B."/>
            <person name="Kuo A."/>
            <person name="Liang C."/>
            <person name="Lipzen A."/>
            <person name="Lutzoni F."/>
            <person name="Magnuson J."/>
            <person name="Mondo S."/>
            <person name="Nolan M."/>
            <person name="Ohm R."/>
            <person name="Pangilinan J."/>
            <person name="Park H.-J."/>
            <person name="Ramirez L."/>
            <person name="Alfaro M."/>
            <person name="Sun H."/>
            <person name="Tritt A."/>
            <person name="Yoshinaga Y."/>
            <person name="Zwiers L.-H."/>
            <person name="Turgeon B."/>
            <person name="Goodwin S."/>
            <person name="Spatafora J."/>
            <person name="Crous P."/>
            <person name="Grigoriev I."/>
        </authorList>
    </citation>
    <scope>NUCLEOTIDE SEQUENCE</scope>
    <source>
        <strain evidence="9">CBS 690.94</strain>
    </source>
</reference>
<keyword evidence="10" id="KW-1185">Reference proteome</keyword>
<comment type="catalytic activity">
    <reaction evidence="1">
        <text>D-erythro-1-(imidazol-4-yl)glycerol 3-phosphate = 3-(imidazol-4-yl)-2-oxopropyl phosphate + H2O</text>
        <dbReference type="Rhea" id="RHEA:11040"/>
        <dbReference type="ChEBI" id="CHEBI:15377"/>
        <dbReference type="ChEBI" id="CHEBI:57766"/>
        <dbReference type="ChEBI" id="CHEBI:58278"/>
        <dbReference type="EC" id="4.2.1.19"/>
    </reaction>
</comment>
<keyword evidence="8" id="KW-0456">Lyase</keyword>
<comment type="similarity">
    <text evidence="3">Belongs to the imidazoleglycerol-phosphate dehydratase family.</text>
</comment>
<dbReference type="SUPFAM" id="SSF54211">
    <property type="entry name" value="Ribosomal protein S5 domain 2-like"/>
    <property type="match status" value="2"/>
</dbReference>
<gene>
    <name evidence="9" type="ORF">P171DRAFT_433061</name>
</gene>
<dbReference type="CDD" id="cd07914">
    <property type="entry name" value="IGPD"/>
    <property type="match status" value="1"/>
</dbReference>
<evidence type="ECO:0000313" key="9">
    <source>
        <dbReference type="EMBL" id="KAF2443908.1"/>
    </source>
</evidence>
<evidence type="ECO:0000256" key="1">
    <source>
        <dbReference type="ARBA" id="ARBA00001723"/>
    </source>
</evidence>
<dbReference type="FunFam" id="3.30.230.40:FF:000005">
    <property type="entry name" value="Imidazoleglycerol-phosphate dehydratase"/>
    <property type="match status" value="1"/>
</dbReference>
<organism evidence="9 10">
    <name type="scientific">Karstenula rhodostoma CBS 690.94</name>
    <dbReference type="NCBI Taxonomy" id="1392251"/>
    <lineage>
        <taxon>Eukaryota</taxon>
        <taxon>Fungi</taxon>
        <taxon>Dikarya</taxon>
        <taxon>Ascomycota</taxon>
        <taxon>Pezizomycotina</taxon>
        <taxon>Dothideomycetes</taxon>
        <taxon>Pleosporomycetidae</taxon>
        <taxon>Pleosporales</taxon>
        <taxon>Massarineae</taxon>
        <taxon>Didymosphaeriaceae</taxon>
        <taxon>Karstenula</taxon>
    </lineage>
</organism>
<dbReference type="HAMAP" id="MF_00076">
    <property type="entry name" value="HisB"/>
    <property type="match status" value="1"/>
</dbReference>
<dbReference type="PANTHER" id="PTHR23133:SF2">
    <property type="entry name" value="IMIDAZOLEGLYCEROL-PHOSPHATE DEHYDRATASE"/>
    <property type="match status" value="1"/>
</dbReference>
<evidence type="ECO:0000256" key="7">
    <source>
        <dbReference type="ARBA" id="ARBA00023102"/>
    </source>
</evidence>
<keyword evidence="6" id="KW-0028">Amino-acid biosynthesis</keyword>
<evidence type="ECO:0000256" key="6">
    <source>
        <dbReference type="ARBA" id="ARBA00022605"/>
    </source>
</evidence>
<evidence type="ECO:0000256" key="8">
    <source>
        <dbReference type="ARBA" id="ARBA00023239"/>
    </source>
</evidence>
<dbReference type="PROSITE" id="PS00955">
    <property type="entry name" value="IGP_DEHYDRATASE_2"/>
    <property type="match status" value="1"/>
</dbReference>
<comment type="caution">
    <text evidence="9">The sequence shown here is derived from an EMBL/GenBank/DDBJ whole genome shotgun (WGS) entry which is preliminary data.</text>
</comment>
<dbReference type="Pfam" id="PF00475">
    <property type="entry name" value="IGPD"/>
    <property type="match status" value="1"/>
</dbReference>
<name>A0A9P4PIG3_9PLEO</name>
<proteinExistence type="inferred from homology"/>
<dbReference type="InterPro" id="IPR038494">
    <property type="entry name" value="IGPD_sf"/>
</dbReference>
<dbReference type="PANTHER" id="PTHR23133">
    <property type="entry name" value="IMIDAZOLEGLYCEROL-PHOSPHATE DEHYDRATASE HIS7"/>
    <property type="match status" value="1"/>
</dbReference>
<dbReference type="GO" id="GO:0004424">
    <property type="term" value="F:imidazoleglycerol-phosphate dehydratase activity"/>
    <property type="evidence" value="ECO:0007669"/>
    <property type="project" value="UniProtKB-EC"/>
</dbReference>
<dbReference type="FunFam" id="3.30.230.40:FF:000001">
    <property type="entry name" value="Imidazoleglycerol-phosphate dehydratase HisB"/>
    <property type="match status" value="1"/>
</dbReference>
<dbReference type="InterPro" id="IPR020565">
    <property type="entry name" value="ImidazoleglycerP_deHydtase_CS"/>
</dbReference>
<dbReference type="InterPro" id="IPR000807">
    <property type="entry name" value="ImidazoleglycerolP_deHydtase"/>
</dbReference>
<evidence type="ECO:0000313" key="10">
    <source>
        <dbReference type="Proteomes" id="UP000799764"/>
    </source>
</evidence>
<dbReference type="Proteomes" id="UP000799764">
    <property type="component" value="Unassembled WGS sequence"/>
</dbReference>
<evidence type="ECO:0000256" key="4">
    <source>
        <dbReference type="ARBA" id="ARBA00012075"/>
    </source>
</evidence>
<sequence length="230" mass="25009">MTTGSRRISLFERITKETKVQVALSLDGGPLDHLPLSFDIPSHYPSQDVTHHASQSSHTQQIWIYTGIGFLDHMLHALSKHAGWSLRVITVGDLAIDDHHTAEDTFLALGSAFSDALGDRKGIARFGSAYAPLDEAVARTVLDVSSRPFFVGDFGFKDSKIGDLTTQMIPHILQSFSQTAGVTLHVDVVKGENDHHRAEAAFKSLAVAARQAVTRVQGKENEVVSTKGVL</sequence>
<dbReference type="EMBL" id="MU001502">
    <property type="protein sequence ID" value="KAF2443908.1"/>
    <property type="molecule type" value="Genomic_DNA"/>
</dbReference>
<dbReference type="EC" id="4.2.1.19" evidence="4"/>
<dbReference type="Gene3D" id="3.30.230.40">
    <property type="entry name" value="Imidazole glycerol phosphate dehydratase, domain 1"/>
    <property type="match status" value="2"/>
</dbReference>
<dbReference type="OrthoDB" id="447729at2759"/>